<evidence type="ECO:0000313" key="2">
    <source>
        <dbReference type="Proteomes" id="UP001060215"/>
    </source>
</evidence>
<proteinExistence type="predicted"/>
<accession>A0ACC0GTZ2</accession>
<organism evidence="1 2">
    <name type="scientific">Camellia lanceoleosa</name>
    <dbReference type="NCBI Taxonomy" id="1840588"/>
    <lineage>
        <taxon>Eukaryota</taxon>
        <taxon>Viridiplantae</taxon>
        <taxon>Streptophyta</taxon>
        <taxon>Embryophyta</taxon>
        <taxon>Tracheophyta</taxon>
        <taxon>Spermatophyta</taxon>
        <taxon>Magnoliopsida</taxon>
        <taxon>eudicotyledons</taxon>
        <taxon>Gunneridae</taxon>
        <taxon>Pentapetalae</taxon>
        <taxon>asterids</taxon>
        <taxon>Ericales</taxon>
        <taxon>Theaceae</taxon>
        <taxon>Camellia</taxon>
    </lineage>
</organism>
<gene>
    <name evidence="1" type="ORF">LOK49_LG08G00016</name>
</gene>
<protein>
    <submittedName>
        <fullName evidence="1">Uncharacterized protein</fullName>
    </submittedName>
</protein>
<reference evidence="1 2" key="1">
    <citation type="journal article" date="2022" name="Plant J.">
        <title>Chromosome-level genome of Camellia lanceoleosa provides a valuable resource for understanding genome evolution and self-incompatibility.</title>
        <authorList>
            <person name="Gong W."/>
            <person name="Xiao S."/>
            <person name="Wang L."/>
            <person name="Liao Z."/>
            <person name="Chang Y."/>
            <person name="Mo W."/>
            <person name="Hu G."/>
            <person name="Li W."/>
            <person name="Zhao G."/>
            <person name="Zhu H."/>
            <person name="Hu X."/>
            <person name="Ji K."/>
            <person name="Xiang X."/>
            <person name="Song Q."/>
            <person name="Yuan D."/>
            <person name="Jin S."/>
            <person name="Zhang L."/>
        </authorList>
    </citation>
    <scope>NUCLEOTIDE SEQUENCE [LARGE SCALE GENOMIC DNA]</scope>
    <source>
        <strain evidence="1">SQ_2022a</strain>
    </source>
</reference>
<comment type="caution">
    <text evidence="1">The sequence shown here is derived from an EMBL/GenBank/DDBJ whole genome shotgun (WGS) entry which is preliminary data.</text>
</comment>
<evidence type="ECO:0000313" key="1">
    <source>
        <dbReference type="EMBL" id="KAI8003927.1"/>
    </source>
</evidence>
<dbReference type="EMBL" id="CM045766">
    <property type="protein sequence ID" value="KAI8003927.1"/>
    <property type="molecule type" value="Genomic_DNA"/>
</dbReference>
<dbReference type="Proteomes" id="UP001060215">
    <property type="component" value="Chromosome 9"/>
</dbReference>
<sequence length="236" mass="26127">MRHLKFATSGASLAVASAAALIALAVACAAALATASTTLAAACVLYFKAARAAHQPCELHQRQVPLGAGTVESIASSPNYDLEAFSHNLAHGSFMLLAFRPKAMTNCANQRDRKCRHRRIKKKRRYERLATTSQYPGGNFSDTSIFKFRRTKGSLGHAFTVRIHTGNQNQTSFYSSVPHEISILVEFILRHLRDLLTDVLPQPNSLPDNAFHTIFHFCHFQLPLILHLSSHFTKSD</sequence>
<keyword evidence="2" id="KW-1185">Reference proteome</keyword>
<name>A0ACC0GTZ2_9ERIC</name>